<feature type="compositionally biased region" description="Low complexity" evidence="1">
    <location>
        <begin position="146"/>
        <end position="164"/>
    </location>
</feature>
<reference evidence="4" key="1">
    <citation type="submission" date="2020-09" db="EMBL/GenBank/DDBJ databases">
        <title>Comparative genome analyses of four rice-infecting Rhizoctonia solani isolates reveal extensive enrichment of homogalacturonan modification genes.</title>
        <authorList>
            <person name="Lee D.-Y."/>
            <person name="Jeon J."/>
            <person name="Kim K.-T."/>
            <person name="Cheong K."/>
            <person name="Song H."/>
            <person name="Choi G."/>
            <person name="Ko J."/>
            <person name="Opiyo S.O."/>
            <person name="Zuo S."/>
            <person name="Madhav S."/>
            <person name="Lee Y.-H."/>
            <person name="Wang G.-L."/>
        </authorList>
    </citation>
    <scope>NUCLEOTIDE SEQUENCE</scope>
    <source>
        <strain evidence="4">AG1-IA WGL</strain>
    </source>
</reference>
<dbReference type="InterPro" id="IPR039228">
    <property type="entry name" value="SZRD1"/>
</dbReference>
<protein>
    <submittedName>
        <fullName evidence="4">SUZ domain</fullName>
    </submittedName>
</protein>
<dbReference type="EMBL" id="CAJMWR010004382">
    <property type="protein sequence ID" value="CAE6498854.1"/>
    <property type="molecule type" value="Genomic_DNA"/>
</dbReference>
<dbReference type="PROSITE" id="PS51673">
    <property type="entry name" value="SUZ"/>
    <property type="match status" value="1"/>
</dbReference>
<reference evidence="3" key="2">
    <citation type="submission" date="2021-01" db="EMBL/GenBank/DDBJ databases">
        <authorList>
            <person name="Kaushik A."/>
        </authorList>
    </citation>
    <scope>NUCLEOTIDE SEQUENCE</scope>
    <source>
        <strain evidence="3">AG1-1A</strain>
    </source>
</reference>
<proteinExistence type="predicted"/>
<evidence type="ECO:0000313" key="5">
    <source>
        <dbReference type="Proteomes" id="UP000663840"/>
    </source>
</evidence>
<comment type="caution">
    <text evidence="3">The sequence shown here is derived from an EMBL/GenBank/DDBJ whole genome shotgun (WGS) entry which is preliminary data.</text>
</comment>
<feature type="compositionally biased region" description="Basic and acidic residues" evidence="1">
    <location>
        <begin position="123"/>
        <end position="137"/>
    </location>
</feature>
<feature type="region of interest" description="Disordered" evidence="1">
    <location>
        <begin position="101"/>
        <end position="220"/>
    </location>
</feature>
<dbReference type="AlphaFoldDB" id="A0A8H3CXQ3"/>
<name>A0A8H3CXQ3_9AGAM</name>
<dbReference type="Pfam" id="PF12752">
    <property type="entry name" value="SUZ"/>
    <property type="match status" value="1"/>
</dbReference>
<evidence type="ECO:0000313" key="4">
    <source>
        <dbReference type="EMBL" id="KAF8688600.1"/>
    </source>
</evidence>
<gene>
    <name evidence="3" type="ORF">RDB_LOCUS156708</name>
    <name evidence="4" type="ORF">RHS03_09613</name>
</gene>
<dbReference type="PANTHER" id="PTHR31796">
    <property type="entry name" value="SUZ DOMAIN-CONTAINING PROTEIN 1"/>
    <property type="match status" value="1"/>
</dbReference>
<organism evidence="3 5">
    <name type="scientific">Rhizoctonia solani</name>
    <dbReference type="NCBI Taxonomy" id="456999"/>
    <lineage>
        <taxon>Eukaryota</taxon>
        <taxon>Fungi</taxon>
        <taxon>Dikarya</taxon>
        <taxon>Basidiomycota</taxon>
        <taxon>Agaricomycotina</taxon>
        <taxon>Agaricomycetes</taxon>
        <taxon>Cantharellales</taxon>
        <taxon>Ceratobasidiaceae</taxon>
        <taxon>Rhizoctonia</taxon>
    </lineage>
</organism>
<dbReference type="Proteomes" id="UP000663840">
    <property type="component" value="Unassembled WGS sequence"/>
</dbReference>
<evidence type="ECO:0000256" key="1">
    <source>
        <dbReference type="SAM" id="MobiDB-lite"/>
    </source>
</evidence>
<dbReference type="Proteomes" id="UP000602905">
    <property type="component" value="Unassembled WGS sequence"/>
</dbReference>
<dbReference type="EMBL" id="JACYCD010000692">
    <property type="protein sequence ID" value="KAF8688600.1"/>
    <property type="molecule type" value="Genomic_DNA"/>
</dbReference>
<evidence type="ECO:0000313" key="3">
    <source>
        <dbReference type="EMBL" id="CAE6498854.1"/>
    </source>
</evidence>
<dbReference type="OrthoDB" id="5373615at2759"/>
<sequence length="220" mass="22915">MTSSVVSADVPAWNTSTVRPVSSPLSTLIEYDILYLTQIALHNDSRSVPDDWDNDEPAEESAKEIWDRANTAAPMPQIQTSSQSTNLPPVAAIMPSMRILQRPKSTSASQSGSNPTPAGTKSLQEREADYKAARERIFAGSGGGSSASSSREASPAPKRGILNRGRGGHGGNGHRKGSPGTPEGSAGAGVTREPHGAQDGRGFAPRGRRGRGSGRGGSSQ</sequence>
<feature type="compositionally biased region" description="Polar residues" evidence="1">
    <location>
        <begin position="103"/>
        <end position="122"/>
    </location>
</feature>
<evidence type="ECO:0000259" key="2">
    <source>
        <dbReference type="PROSITE" id="PS51673"/>
    </source>
</evidence>
<accession>A0A8H3CXQ3</accession>
<dbReference type="PANTHER" id="PTHR31796:SF2">
    <property type="entry name" value="SUZ DOMAIN-CONTAINING PROTEIN 1"/>
    <property type="match status" value="1"/>
</dbReference>
<feature type="domain" description="SUZ" evidence="2">
    <location>
        <begin position="74"/>
        <end position="142"/>
    </location>
</feature>
<dbReference type="InterPro" id="IPR024771">
    <property type="entry name" value="SUZ"/>
</dbReference>